<evidence type="ECO:0000313" key="2">
    <source>
        <dbReference type="EMBL" id="PHZ86606.1"/>
    </source>
</evidence>
<dbReference type="EMBL" id="PDEM01000007">
    <property type="protein sequence ID" value="PHZ86606.1"/>
    <property type="molecule type" value="Genomic_DNA"/>
</dbReference>
<comment type="caution">
    <text evidence="2">The sequence shown here is derived from an EMBL/GenBank/DDBJ whole genome shotgun (WGS) entry which is preliminary data.</text>
</comment>
<protein>
    <recommendedName>
        <fullName evidence="4">Membrane protein YkvI</fullName>
    </recommendedName>
</protein>
<gene>
    <name evidence="2" type="ORF">CRD36_01630</name>
</gene>
<reference evidence="2 3" key="1">
    <citation type="submission" date="2017-10" db="EMBL/GenBank/DDBJ databases">
        <title>Frigbacter circumglobatus gen. nov. sp. nov., isolated from sediment cultured in situ.</title>
        <authorList>
            <person name="Zhao Z."/>
        </authorList>
    </citation>
    <scope>NUCLEOTIDE SEQUENCE [LARGE SCALE GENOMIC DNA]</scope>
    <source>
        <strain evidence="2 3">ZYL</strain>
    </source>
</reference>
<evidence type="ECO:0008006" key="4">
    <source>
        <dbReference type="Google" id="ProtNLM"/>
    </source>
</evidence>
<sequence length="371" mass="40097">MNNFYQKYLLPGLVFQGVVIGGGYATGRELVEFFLPYGPVSGLLAMGAAALIWSLVMAVSFELCRMSRSYDYKSFFLQLLGRFWFLYEFLLLALMIVVLSVIGAAAGEIVQNLFSIPALAGTALLLFVVGGLTFFGSQLIERFMGGWSLLLYLCYFSLVILCFMTFGDAIKASYSAATLTSGWAIGGLQYAGYNLATVPAVFFCLTHLTKRRDALTSGMLAGGIGMLPAVFLFVAMMGHYPDIGSEAIPSTWLLSQIGLPWFSVIFQVVLLGTFVQTGVGLIHSINERIAATLESQGRKMPRPARPAVALVLLITAVFLANRFGLVALIANGYGILTFGFLAVFVVPVLCIGTYKILWPTAPGAKVDIQGP</sequence>
<organism evidence="2 3">
    <name type="scientific">Paremcibacter congregatus</name>
    <dbReference type="NCBI Taxonomy" id="2043170"/>
    <lineage>
        <taxon>Bacteria</taxon>
        <taxon>Pseudomonadati</taxon>
        <taxon>Pseudomonadota</taxon>
        <taxon>Alphaproteobacteria</taxon>
        <taxon>Emcibacterales</taxon>
        <taxon>Emcibacteraceae</taxon>
        <taxon>Paremcibacter</taxon>
    </lineage>
</organism>
<accession>A0A2G4YYT0</accession>
<feature type="transmembrane region" description="Helical" evidence="1">
    <location>
        <begin position="149"/>
        <end position="170"/>
    </location>
</feature>
<feature type="transmembrane region" description="Helical" evidence="1">
    <location>
        <begin position="85"/>
        <end position="107"/>
    </location>
</feature>
<feature type="transmembrane region" description="Helical" evidence="1">
    <location>
        <begin position="43"/>
        <end position="64"/>
    </location>
</feature>
<keyword evidence="1" id="KW-1133">Transmembrane helix</keyword>
<dbReference type="OrthoDB" id="5444697at2"/>
<evidence type="ECO:0000256" key="1">
    <source>
        <dbReference type="SAM" id="Phobius"/>
    </source>
</evidence>
<dbReference type="InParanoid" id="A0A2G4YYT0"/>
<dbReference type="AlphaFoldDB" id="A0A2G4YYT0"/>
<keyword evidence="3" id="KW-1185">Reference proteome</keyword>
<dbReference type="RefSeq" id="WP_099470982.1">
    <property type="nucleotide sequence ID" value="NZ_CP041025.1"/>
</dbReference>
<feature type="transmembrane region" description="Helical" evidence="1">
    <location>
        <begin position="307"/>
        <end position="329"/>
    </location>
</feature>
<dbReference type="InterPro" id="IPR038728">
    <property type="entry name" value="YkvI-like"/>
</dbReference>
<dbReference type="PANTHER" id="PTHR37814:SF1">
    <property type="entry name" value="MEMBRANE PROTEIN"/>
    <property type="match status" value="1"/>
</dbReference>
<feature type="transmembrane region" description="Helical" evidence="1">
    <location>
        <begin position="220"/>
        <end position="241"/>
    </location>
</feature>
<proteinExistence type="predicted"/>
<feature type="transmembrane region" description="Helical" evidence="1">
    <location>
        <begin position="190"/>
        <end position="208"/>
    </location>
</feature>
<evidence type="ECO:0000313" key="3">
    <source>
        <dbReference type="Proteomes" id="UP000229730"/>
    </source>
</evidence>
<dbReference type="PANTHER" id="PTHR37814">
    <property type="entry name" value="CONSERVED MEMBRANE PROTEIN"/>
    <property type="match status" value="1"/>
</dbReference>
<feature type="transmembrane region" description="Helical" evidence="1">
    <location>
        <begin position="335"/>
        <end position="357"/>
    </location>
</feature>
<name>A0A2G4YYT0_9PROT</name>
<feature type="transmembrane region" description="Helical" evidence="1">
    <location>
        <begin position="261"/>
        <end position="286"/>
    </location>
</feature>
<dbReference type="Proteomes" id="UP000229730">
    <property type="component" value="Unassembled WGS sequence"/>
</dbReference>
<keyword evidence="1" id="KW-0812">Transmembrane</keyword>
<keyword evidence="1" id="KW-0472">Membrane</keyword>
<feature type="transmembrane region" description="Helical" evidence="1">
    <location>
        <begin position="113"/>
        <end position="137"/>
    </location>
</feature>